<dbReference type="RefSeq" id="XP_056483188.1">
    <property type="nucleotide sequence ID" value="XM_056637158.1"/>
</dbReference>
<dbReference type="OrthoDB" id="497541at2759"/>
<gene>
    <name evidence="1" type="ORF">N7509_012521</name>
</gene>
<dbReference type="InterPro" id="IPR021848">
    <property type="entry name" value="HODM_asu-like"/>
</dbReference>
<comment type="caution">
    <text evidence="1">The sequence shown here is derived from an EMBL/GenBank/DDBJ whole genome shotgun (WGS) entry which is preliminary data.</text>
</comment>
<evidence type="ECO:0000313" key="1">
    <source>
        <dbReference type="EMBL" id="KAJ5379402.1"/>
    </source>
</evidence>
<dbReference type="AlphaFoldDB" id="A0A9W9SJ29"/>
<protein>
    <submittedName>
        <fullName evidence="1">Uncharacterized protein</fullName>
    </submittedName>
</protein>
<organism evidence="1 2">
    <name type="scientific">Penicillium cosmopolitanum</name>
    <dbReference type="NCBI Taxonomy" id="1131564"/>
    <lineage>
        <taxon>Eukaryota</taxon>
        <taxon>Fungi</taxon>
        <taxon>Dikarya</taxon>
        <taxon>Ascomycota</taxon>
        <taxon>Pezizomycotina</taxon>
        <taxon>Eurotiomycetes</taxon>
        <taxon>Eurotiomycetidae</taxon>
        <taxon>Eurotiales</taxon>
        <taxon>Aspergillaceae</taxon>
        <taxon>Penicillium</taxon>
    </lineage>
</organism>
<reference evidence="1" key="1">
    <citation type="submission" date="2022-12" db="EMBL/GenBank/DDBJ databases">
        <authorList>
            <person name="Petersen C."/>
        </authorList>
    </citation>
    <scope>NUCLEOTIDE SEQUENCE</scope>
    <source>
        <strain evidence="1">IBT 29677</strain>
    </source>
</reference>
<reference evidence="1" key="2">
    <citation type="journal article" date="2023" name="IMA Fungus">
        <title>Comparative genomic study of the Penicillium genus elucidates a diverse pangenome and 15 lateral gene transfer events.</title>
        <authorList>
            <person name="Petersen C."/>
            <person name="Sorensen T."/>
            <person name="Nielsen M.R."/>
            <person name="Sondergaard T.E."/>
            <person name="Sorensen J.L."/>
            <person name="Fitzpatrick D.A."/>
            <person name="Frisvad J.C."/>
            <person name="Nielsen K.L."/>
        </authorList>
    </citation>
    <scope>NUCLEOTIDE SEQUENCE</scope>
    <source>
        <strain evidence="1">IBT 29677</strain>
    </source>
</reference>
<keyword evidence="2" id="KW-1185">Reference proteome</keyword>
<accession>A0A9W9SJ29</accession>
<proteinExistence type="predicted"/>
<dbReference type="Proteomes" id="UP001147747">
    <property type="component" value="Unassembled WGS sequence"/>
</dbReference>
<dbReference type="Pfam" id="PF11927">
    <property type="entry name" value="HODM_asu-like"/>
    <property type="match status" value="1"/>
</dbReference>
<dbReference type="GeneID" id="81376138"/>
<dbReference type="EMBL" id="JAPZBU010000011">
    <property type="protein sequence ID" value="KAJ5379402.1"/>
    <property type="molecule type" value="Genomic_DNA"/>
</dbReference>
<evidence type="ECO:0000313" key="2">
    <source>
        <dbReference type="Proteomes" id="UP001147747"/>
    </source>
</evidence>
<sequence length="391" mass="45131">MISPTTISLPASPFPLLGILASLLAWLFVKTFAVKTSKIDLQHQKLEEKEAFVTPLPTANLDDPISTSPKLYRPFRHGPNFITMGIRKLGWDNWIEMDSYFLRYHDMKAAELKKEFNEHVKYVDNEATRDACFELNEELVRYLTHRYPKVYRLEGGKVHNSLTSESFAFPAATPDEALATSALLVQDDLVIMMKNDDGQYHLDAAAVCLPGFWRLKEKFRMSLDTLHFEAGVPHYEAKLQKAMNKFFHKLTPDKPVERNNFFIQLDDGLHWSHRMGDQQGTKVASWATANSRGLAVDEIHFRSERQTLRRLPRSNAIVFTIRTYFEPVTKIAQEPHVPGRLAEAIRSWDDTVSFYKGKSHWDKILLPYLDEQDNLQKERGKIKSVEANFPY</sequence>
<name>A0A9W9SJ29_9EURO</name>